<dbReference type="Gramene" id="Solyc09g042650.2.1">
    <property type="protein sequence ID" value="Solyc09g042650.2.1"/>
    <property type="gene ID" value="Solyc09g042650.2"/>
</dbReference>
<reference evidence="2" key="2">
    <citation type="submission" date="2019-01" db="UniProtKB">
        <authorList>
            <consortium name="EnsemblPlants"/>
        </authorList>
    </citation>
    <scope>IDENTIFICATION</scope>
    <source>
        <strain evidence="2">cv. Heinz 1706</strain>
    </source>
</reference>
<name>A0A3Q7I2Y6_SOLLC</name>
<evidence type="ECO:0000256" key="1">
    <source>
        <dbReference type="SAM" id="MobiDB-lite"/>
    </source>
</evidence>
<dbReference type="AlphaFoldDB" id="A0A3Q7I2Y6"/>
<dbReference type="Proteomes" id="UP000004994">
    <property type="component" value="Chromosome 9"/>
</dbReference>
<organism evidence="2">
    <name type="scientific">Solanum lycopersicum</name>
    <name type="common">Tomato</name>
    <name type="synonym">Lycopersicon esculentum</name>
    <dbReference type="NCBI Taxonomy" id="4081"/>
    <lineage>
        <taxon>Eukaryota</taxon>
        <taxon>Viridiplantae</taxon>
        <taxon>Streptophyta</taxon>
        <taxon>Embryophyta</taxon>
        <taxon>Tracheophyta</taxon>
        <taxon>Spermatophyta</taxon>
        <taxon>Magnoliopsida</taxon>
        <taxon>eudicotyledons</taxon>
        <taxon>Gunneridae</taxon>
        <taxon>Pentapetalae</taxon>
        <taxon>asterids</taxon>
        <taxon>lamiids</taxon>
        <taxon>Solanales</taxon>
        <taxon>Solanaceae</taxon>
        <taxon>Solanoideae</taxon>
        <taxon>Solaneae</taxon>
        <taxon>Solanum</taxon>
        <taxon>Solanum subgen. Lycopersicon</taxon>
    </lineage>
</organism>
<evidence type="ECO:0000313" key="2">
    <source>
        <dbReference type="EnsemblPlants" id="Solyc09g042650.2.1"/>
    </source>
</evidence>
<feature type="region of interest" description="Disordered" evidence="1">
    <location>
        <begin position="162"/>
        <end position="182"/>
    </location>
</feature>
<feature type="compositionally biased region" description="Basic and acidic residues" evidence="1">
    <location>
        <begin position="172"/>
        <end position="182"/>
    </location>
</feature>
<protein>
    <submittedName>
        <fullName evidence="2">Uncharacterized protein</fullName>
    </submittedName>
</protein>
<dbReference type="InParanoid" id="A0A3Q7I2Y6"/>
<dbReference type="EnsemblPlants" id="Solyc09g042650.2.1">
    <property type="protein sequence ID" value="Solyc09g042650.2.1"/>
    <property type="gene ID" value="Solyc09g042650.2"/>
</dbReference>
<keyword evidence="3" id="KW-1185">Reference proteome</keyword>
<accession>A0A3Q7I2Y6</accession>
<evidence type="ECO:0000313" key="3">
    <source>
        <dbReference type="Proteomes" id="UP000004994"/>
    </source>
</evidence>
<sequence>WNIEEGGEGGSLGHTASRKGDREWSSGHGASRKGGGPRGMTPQGRGEGVVLGAQRLEEGGRWSSGHGTLSKGSGWRTWGGGVCGHRVWSSGRDFSRTGGVCCLVVEARCLEGGSSGHNTSRTGVVVLEARRLEDGGLRGGIYVFLGARALGTRMVLKARRLEDGRGPPGRWGGREDGGGGIL</sequence>
<reference evidence="2" key="1">
    <citation type="journal article" date="2012" name="Nature">
        <title>The tomato genome sequence provides insights into fleshy fruit evolution.</title>
        <authorList>
            <consortium name="Tomato Genome Consortium"/>
        </authorList>
    </citation>
    <scope>NUCLEOTIDE SEQUENCE [LARGE SCALE GENOMIC DNA]</scope>
    <source>
        <strain evidence="2">cv. Heinz 1706</strain>
    </source>
</reference>
<feature type="region of interest" description="Disordered" evidence="1">
    <location>
        <begin position="1"/>
        <end position="46"/>
    </location>
</feature>
<proteinExistence type="predicted"/>